<dbReference type="AlphaFoldDB" id="A0AAD9R423"/>
<evidence type="ECO:0000313" key="2">
    <source>
        <dbReference type="Proteomes" id="UP001249851"/>
    </source>
</evidence>
<dbReference type="EMBL" id="JARQWQ010000004">
    <property type="protein sequence ID" value="KAK2572453.1"/>
    <property type="molecule type" value="Genomic_DNA"/>
</dbReference>
<dbReference type="Proteomes" id="UP001249851">
    <property type="component" value="Unassembled WGS sequence"/>
</dbReference>
<sequence>MQSVMSVCPLVALRPYGSTAVLSVIKWFPVSPISGKPVKLALYKPFKLNQRIHQLSPLNKKSLSLGKAAVTGKGTSQDRVMQNIPADYIGGLVMKQWKRND</sequence>
<comment type="caution">
    <text evidence="1">The sequence shown here is derived from an EMBL/GenBank/DDBJ whole genome shotgun (WGS) entry which is preliminary data.</text>
</comment>
<evidence type="ECO:0000313" key="1">
    <source>
        <dbReference type="EMBL" id="KAK2572453.1"/>
    </source>
</evidence>
<accession>A0AAD9R423</accession>
<reference evidence="1" key="1">
    <citation type="journal article" date="2023" name="G3 (Bethesda)">
        <title>Whole genome assembly and annotation of the endangered Caribbean coral Acropora cervicornis.</title>
        <authorList>
            <person name="Selwyn J.D."/>
            <person name="Vollmer S.V."/>
        </authorList>
    </citation>
    <scope>NUCLEOTIDE SEQUENCE</scope>
    <source>
        <strain evidence="1">K2</strain>
    </source>
</reference>
<reference evidence="1" key="2">
    <citation type="journal article" date="2023" name="Science">
        <title>Genomic signatures of disease resistance in endangered staghorn corals.</title>
        <authorList>
            <person name="Vollmer S.V."/>
            <person name="Selwyn J.D."/>
            <person name="Despard B.A."/>
            <person name="Roesel C.L."/>
        </authorList>
    </citation>
    <scope>NUCLEOTIDE SEQUENCE</scope>
    <source>
        <strain evidence="1">K2</strain>
    </source>
</reference>
<protein>
    <submittedName>
        <fullName evidence="1">Uncharacterized protein</fullName>
    </submittedName>
</protein>
<proteinExistence type="predicted"/>
<name>A0AAD9R423_ACRCE</name>
<organism evidence="1 2">
    <name type="scientific">Acropora cervicornis</name>
    <name type="common">Staghorn coral</name>
    <dbReference type="NCBI Taxonomy" id="6130"/>
    <lineage>
        <taxon>Eukaryota</taxon>
        <taxon>Metazoa</taxon>
        <taxon>Cnidaria</taxon>
        <taxon>Anthozoa</taxon>
        <taxon>Hexacorallia</taxon>
        <taxon>Scleractinia</taxon>
        <taxon>Astrocoeniina</taxon>
        <taxon>Acroporidae</taxon>
        <taxon>Acropora</taxon>
    </lineage>
</organism>
<gene>
    <name evidence="1" type="ORF">P5673_002697</name>
</gene>
<keyword evidence="2" id="KW-1185">Reference proteome</keyword>